<evidence type="ECO:0000313" key="2">
    <source>
        <dbReference type="EMBL" id="KAG0726469.1"/>
    </source>
</evidence>
<feature type="domain" description="Integrase catalytic" evidence="1">
    <location>
        <begin position="1"/>
        <end position="113"/>
    </location>
</feature>
<dbReference type="Gene3D" id="3.30.420.10">
    <property type="entry name" value="Ribonuclease H-like superfamily/Ribonuclease H"/>
    <property type="match status" value="1"/>
</dbReference>
<dbReference type="Proteomes" id="UP000770661">
    <property type="component" value="Unassembled WGS sequence"/>
</dbReference>
<dbReference type="PROSITE" id="PS50994">
    <property type="entry name" value="INTEGRASE"/>
    <property type="match status" value="1"/>
</dbReference>
<accession>A0A8J5CZ04</accession>
<dbReference type="EMBL" id="JACEEZ010004366">
    <property type="protein sequence ID" value="KAG0726469.1"/>
    <property type="molecule type" value="Genomic_DNA"/>
</dbReference>
<name>A0A8J5CZ04_CHIOP</name>
<dbReference type="GO" id="GO:0015074">
    <property type="term" value="P:DNA integration"/>
    <property type="evidence" value="ECO:0007669"/>
    <property type="project" value="InterPro"/>
</dbReference>
<dbReference type="InterPro" id="IPR012337">
    <property type="entry name" value="RNaseH-like_sf"/>
</dbReference>
<organism evidence="2 3">
    <name type="scientific">Chionoecetes opilio</name>
    <name type="common">Atlantic snow crab</name>
    <name type="synonym">Cancer opilio</name>
    <dbReference type="NCBI Taxonomy" id="41210"/>
    <lineage>
        <taxon>Eukaryota</taxon>
        <taxon>Metazoa</taxon>
        <taxon>Ecdysozoa</taxon>
        <taxon>Arthropoda</taxon>
        <taxon>Crustacea</taxon>
        <taxon>Multicrustacea</taxon>
        <taxon>Malacostraca</taxon>
        <taxon>Eumalacostraca</taxon>
        <taxon>Eucarida</taxon>
        <taxon>Decapoda</taxon>
        <taxon>Pleocyemata</taxon>
        <taxon>Brachyura</taxon>
        <taxon>Eubrachyura</taxon>
        <taxon>Majoidea</taxon>
        <taxon>Majidae</taxon>
        <taxon>Chionoecetes</taxon>
    </lineage>
</organism>
<gene>
    <name evidence="2" type="ORF">GWK47_036483</name>
</gene>
<sequence>MQLFAEHARPTTLYSDNGPQFDSREFANFAQDLSSGTVPGVTPTEQRLAERHVRIVKDLLKRILATDAFTEDYARLEHALGRTPAEMLLGRKVVTFRGAPCGGQPNHREQLERRREQQRLNFTDARFQRHTPGLAFDVWGSGIGPYARANEWRPLQS</sequence>
<proteinExistence type="predicted"/>
<comment type="caution">
    <text evidence="2">The sequence shown here is derived from an EMBL/GenBank/DDBJ whole genome shotgun (WGS) entry which is preliminary data.</text>
</comment>
<dbReference type="InterPro" id="IPR036397">
    <property type="entry name" value="RNaseH_sf"/>
</dbReference>
<keyword evidence="3" id="KW-1185">Reference proteome</keyword>
<evidence type="ECO:0000313" key="3">
    <source>
        <dbReference type="Proteomes" id="UP000770661"/>
    </source>
</evidence>
<dbReference type="AlphaFoldDB" id="A0A8J5CZ04"/>
<dbReference type="OrthoDB" id="6381096at2759"/>
<dbReference type="GO" id="GO:0003676">
    <property type="term" value="F:nucleic acid binding"/>
    <property type="evidence" value="ECO:0007669"/>
    <property type="project" value="InterPro"/>
</dbReference>
<dbReference type="InterPro" id="IPR001584">
    <property type="entry name" value="Integrase_cat-core"/>
</dbReference>
<protein>
    <recommendedName>
        <fullName evidence="1">Integrase catalytic domain-containing protein</fullName>
    </recommendedName>
</protein>
<reference evidence="2" key="1">
    <citation type="submission" date="2020-07" db="EMBL/GenBank/DDBJ databases">
        <title>The High-quality genome of the commercially important snow crab, Chionoecetes opilio.</title>
        <authorList>
            <person name="Jeong J.-H."/>
            <person name="Ryu S."/>
        </authorList>
    </citation>
    <scope>NUCLEOTIDE SEQUENCE</scope>
    <source>
        <strain evidence="2">MADBK_172401_WGS</strain>
        <tissue evidence="2">Digestive gland</tissue>
    </source>
</reference>
<evidence type="ECO:0000259" key="1">
    <source>
        <dbReference type="PROSITE" id="PS50994"/>
    </source>
</evidence>
<dbReference type="SUPFAM" id="SSF53098">
    <property type="entry name" value="Ribonuclease H-like"/>
    <property type="match status" value="1"/>
</dbReference>